<evidence type="ECO:0000313" key="6">
    <source>
        <dbReference type="Proteomes" id="UP000560470"/>
    </source>
</evidence>
<dbReference type="PANTHER" id="PTHR30629">
    <property type="entry name" value="PROPHAGE INTEGRASE"/>
    <property type="match status" value="1"/>
</dbReference>
<feature type="domain" description="Phage integrase central" evidence="4">
    <location>
        <begin position="2"/>
        <end position="50"/>
    </location>
</feature>
<sequence>MPTLAERPIKSITRHDLLAILNTIEQRKAFIMAEKCRAWFNQLFHYALVKVEGMELNPR</sequence>
<evidence type="ECO:0000313" key="5">
    <source>
        <dbReference type="EMBL" id="NVZ57877.1"/>
    </source>
</evidence>
<dbReference type="PANTHER" id="PTHR30629:SF2">
    <property type="entry name" value="PROPHAGE INTEGRASE INTS-RELATED"/>
    <property type="match status" value="1"/>
</dbReference>
<keyword evidence="3" id="KW-0238">DNA-binding</keyword>
<name>A0A7Y7RT30_9PSED</name>
<dbReference type="EMBL" id="JACAOZ010000013">
    <property type="protein sequence ID" value="NVZ57877.1"/>
    <property type="molecule type" value="Genomic_DNA"/>
</dbReference>
<dbReference type="Pfam" id="PF22022">
    <property type="entry name" value="Phage_int_M"/>
    <property type="match status" value="1"/>
</dbReference>
<dbReference type="InterPro" id="IPR010998">
    <property type="entry name" value="Integrase_recombinase_N"/>
</dbReference>
<evidence type="ECO:0000256" key="3">
    <source>
        <dbReference type="ARBA" id="ARBA00023125"/>
    </source>
</evidence>
<dbReference type="AlphaFoldDB" id="A0A7Y7RT30"/>
<dbReference type="Proteomes" id="UP000560470">
    <property type="component" value="Unassembled WGS sequence"/>
</dbReference>
<gene>
    <name evidence="5" type="ORF">HX797_16550</name>
</gene>
<dbReference type="InterPro" id="IPR050808">
    <property type="entry name" value="Phage_Integrase"/>
</dbReference>
<keyword evidence="2" id="KW-0229">DNA integration</keyword>
<comment type="caution">
    <text evidence="5">The sequence shown here is derived from an EMBL/GenBank/DDBJ whole genome shotgun (WGS) entry which is preliminary data.</text>
</comment>
<dbReference type="RefSeq" id="WP_177034092.1">
    <property type="nucleotide sequence ID" value="NZ_JACAOZ010000013.1"/>
</dbReference>
<evidence type="ECO:0000259" key="4">
    <source>
        <dbReference type="Pfam" id="PF22022"/>
    </source>
</evidence>
<evidence type="ECO:0000256" key="1">
    <source>
        <dbReference type="ARBA" id="ARBA00008857"/>
    </source>
</evidence>
<comment type="similarity">
    <text evidence="1">Belongs to the 'phage' integrase family.</text>
</comment>
<organism evidence="5 6">
    <name type="scientific">Pseudomonas edaphica</name>
    <dbReference type="NCBI Taxonomy" id="2006980"/>
    <lineage>
        <taxon>Bacteria</taxon>
        <taxon>Pseudomonadati</taxon>
        <taxon>Pseudomonadota</taxon>
        <taxon>Gammaproteobacteria</taxon>
        <taxon>Pseudomonadales</taxon>
        <taxon>Pseudomonadaceae</taxon>
        <taxon>Pseudomonas</taxon>
    </lineage>
</organism>
<protein>
    <recommendedName>
        <fullName evidence="4">Phage integrase central domain-containing protein</fullName>
    </recommendedName>
</protein>
<dbReference type="Gene3D" id="1.10.150.130">
    <property type="match status" value="1"/>
</dbReference>
<proteinExistence type="inferred from homology"/>
<accession>A0A7Y7RT30</accession>
<evidence type="ECO:0000256" key="2">
    <source>
        <dbReference type="ARBA" id="ARBA00022908"/>
    </source>
</evidence>
<dbReference type="InterPro" id="IPR053876">
    <property type="entry name" value="Phage_int_M"/>
</dbReference>
<reference evidence="5 6" key="1">
    <citation type="submission" date="2020-04" db="EMBL/GenBank/DDBJ databases">
        <title>Molecular characterization of pseudomonads from Agaricus bisporus reveal novel blotch 2 pathogens in Western Europe.</title>
        <authorList>
            <person name="Taparia T."/>
            <person name="Krijger M."/>
            <person name="Haynes E."/>
            <person name="Elpinstone J.G."/>
            <person name="Noble R."/>
            <person name="Van Der Wolf J."/>
        </authorList>
    </citation>
    <scope>NUCLEOTIDE SEQUENCE [LARGE SCALE GENOMIC DNA]</scope>
    <source>
        <strain evidence="5 6">B7002</strain>
    </source>
</reference>
<dbReference type="GO" id="GO:0015074">
    <property type="term" value="P:DNA integration"/>
    <property type="evidence" value="ECO:0007669"/>
    <property type="project" value="UniProtKB-KW"/>
</dbReference>
<dbReference type="GO" id="GO:0003677">
    <property type="term" value="F:DNA binding"/>
    <property type="evidence" value="ECO:0007669"/>
    <property type="project" value="UniProtKB-KW"/>
</dbReference>